<evidence type="ECO:0000313" key="1">
    <source>
        <dbReference type="EMBL" id="CRK96537.1"/>
    </source>
</evidence>
<accession>A0A1J1IDL5</accession>
<sequence>MLTCNNTCRKLLAHEVAMSPLENKVPPKTAILRYPKHFKRAPLKSPKVIPSAELRFNIKVASSAVMFSSRNLSLKIKLKLVSTGTINT</sequence>
<dbReference type="EMBL" id="CVRI01000044">
    <property type="protein sequence ID" value="CRK96537.1"/>
    <property type="molecule type" value="Genomic_DNA"/>
</dbReference>
<dbReference type="AlphaFoldDB" id="A0A1J1IDL5"/>
<name>A0A1J1IDL5_9DIPT</name>
<protein>
    <submittedName>
        <fullName evidence="1">CLUMA_CG010117, isoform A</fullName>
    </submittedName>
</protein>
<organism evidence="1 2">
    <name type="scientific">Clunio marinus</name>
    <dbReference type="NCBI Taxonomy" id="568069"/>
    <lineage>
        <taxon>Eukaryota</taxon>
        <taxon>Metazoa</taxon>
        <taxon>Ecdysozoa</taxon>
        <taxon>Arthropoda</taxon>
        <taxon>Hexapoda</taxon>
        <taxon>Insecta</taxon>
        <taxon>Pterygota</taxon>
        <taxon>Neoptera</taxon>
        <taxon>Endopterygota</taxon>
        <taxon>Diptera</taxon>
        <taxon>Nematocera</taxon>
        <taxon>Chironomoidea</taxon>
        <taxon>Chironomidae</taxon>
        <taxon>Clunio</taxon>
    </lineage>
</organism>
<reference evidence="1 2" key="1">
    <citation type="submission" date="2015-04" db="EMBL/GenBank/DDBJ databases">
        <authorList>
            <person name="Syromyatnikov M.Y."/>
            <person name="Popov V.N."/>
        </authorList>
    </citation>
    <scope>NUCLEOTIDE SEQUENCE [LARGE SCALE GENOMIC DNA]</scope>
</reference>
<gene>
    <name evidence="1" type="ORF">CLUMA_CG010117</name>
</gene>
<dbReference type="Proteomes" id="UP000183832">
    <property type="component" value="Unassembled WGS sequence"/>
</dbReference>
<evidence type="ECO:0000313" key="2">
    <source>
        <dbReference type="Proteomes" id="UP000183832"/>
    </source>
</evidence>
<proteinExistence type="predicted"/>
<keyword evidence="2" id="KW-1185">Reference proteome</keyword>